<dbReference type="EMBL" id="MCFN01000758">
    <property type="protein sequence ID" value="OXB55377.1"/>
    <property type="molecule type" value="Genomic_DNA"/>
</dbReference>
<dbReference type="Gene3D" id="1.25.40.20">
    <property type="entry name" value="Ankyrin repeat-containing domain"/>
    <property type="match status" value="1"/>
</dbReference>
<reference evidence="4 5" key="1">
    <citation type="submission" date="2016-07" db="EMBL/GenBank/DDBJ databases">
        <title>Disparate Historic Effective Population Sizes Predicted by Modern Levels of Genome Diversity for the Scaled Quail (Callipepla squamata) and the Northern Bobwhite (Colinus virginianus): Inferences from First and Second Generation Draft Genome Assemblies for Sympatric New World Quail.</title>
        <authorList>
            <person name="Oldeschulte D.L."/>
            <person name="Halley Y.A."/>
            <person name="Bhattarai E.K."/>
            <person name="Brashear W.A."/>
            <person name="Hill J."/>
            <person name="Metz R.P."/>
            <person name="Johnson C.D."/>
            <person name="Rollins D."/>
            <person name="Peterson M.J."/>
            <person name="Bickhart D.M."/>
            <person name="Decker J.E."/>
            <person name="Seabury C.M."/>
        </authorList>
    </citation>
    <scope>NUCLEOTIDE SEQUENCE [LARGE SCALE GENOMIC DNA]</scope>
    <source>
        <strain evidence="4 5">Texas</strain>
        <tissue evidence="4">Leg muscle</tissue>
    </source>
</reference>
<dbReference type="Proteomes" id="UP000198323">
    <property type="component" value="Unassembled WGS sequence"/>
</dbReference>
<dbReference type="STRING" id="9009.A0A226MJB0"/>
<protein>
    <submittedName>
        <fullName evidence="4">Uncharacterized protein</fullName>
    </submittedName>
</protein>
<evidence type="ECO:0000313" key="4">
    <source>
        <dbReference type="EMBL" id="OXB55377.1"/>
    </source>
</evidence>
<name>A0A226MJB0_CALSU</name>
<dbReference type="InterPro" id="IPR050776">
    <property type="entry name" value="Ank_Repeat/CDKN_Inhibitor"/>
</dbReference>
<proteinExistence type="predicted"/>
<dbReference type="PANTHER" id="PTHR24201">
    <property type="entry name" value="ANK_REP_REGION DOMAIN-CONTAINING PROTEIN"/>
    <property type="match status" value="1"/>
</dbReference>
<sequence length="279" mass="31980">MMWIATETFQCPTLTYLASPCAAAHLAAVEGHLHCFKFLVRKMAGVTHTLKARNDHGETPRDLAERFYKDNILQYIDGVEKLGEHPETQEGEFAQLAAVELLTQRTGDSYSSDEELDSSNIKFFERHGVEGSTDSKEDFILDKAEKRNARKPCLTVRAYRRIQELQQLLEIAYSNYRQLGGITEEERKMKKDEKKVEKAVRELEAQLESERVRREKLESQLDGCRAEIGRLRESRGRARSPAAPPPGRTAVPLLVRVIAEVLKCGARKYWREYVNRTLK</sequence>
<keyword evidence="1" id="KW-0677">Repeat</keyword>
<feature type="coiled-coil region" evidence="3">
    <location>
        <begin position="182"/>
        <end position="234"/>
    </location>
</feature>
<dbReference type="GO" id="GO:0005634">
    <property type="term" value="C:nucleus"/>
    <property type="evidence" value="ECO:0007669"/>
    <property type="project" value="TreeGrafter"/>
</dbReference>
<accession>A0A226MJB0</accession>
<dbReference type="InterPro" id="IPR036770">
    <property type="entry name" value="Ankyrin_rpt-contain_sf"/>
</dbReference>
<dbReference type="GO" id="GO:0051059">
    <property type="term" value="F:NF-kappaB binding"/>
    <property type="evidence" value="ECO:0007669"/>
    <property type="project" value="TreeGrafter"/>
</dbReference>
<evidence type="ECO:0000256" key="3">
    <source>
        <dbReference type="SAM" id="Coils"/>
    </source>
</evidence>
<gene>
    <name evidence="4" type="ORF">ASZ78_010586</name>
</gene>
<keyword evidence="5" id="KW-1185">Reference proteome</keyword>
<comment type="caution">
    <text evidence="4">The sequence shown here is derived from an EMBL/GenBank/DDBJ whole genome shotgun (WGS) entry which is preliminary data.</text>
</comment>
<evidence type="ECO:0000256" key="2">
    <source>
        <dbReference type="ARBA" id="ARBA00023043"/>
    </source>
</evidence>
<dbReference type="SUPFAM" id="SSF48403">
    <property type="entry name" value="Ankyrin repeat"/>
    <property type="match status" value="1"/>
</dbReference>
<evidence type="ECO:0000313" key="5">
    <source>
        <dbReference type="Proteomes" id="UP000198323"/>
    </source>
</evidence>
<keyword evidence="3" id="KW-0175">Coiled coil</keyword>
<dbReference type="AlphaFoldDB" id="A0A226MJB0"/>
<dbReference type="PANTHER" id="PTHR24201:SF2">
    <property type="entry name" value="ANKYRIN REPEAT DOMAIN-CONTAINING PROTEIN 42"/>
    <property type="match status" value="1"/>
</dbReference>
<organism evidence="4 5">
    <name type="scientific">Callipepla squamata</name>
    <name type="common">Scaled quail</name>
    <dbReference type="NCBI Taxonomy" id="9009"/>
    <lineage>
        <taxon>Eukaryota</taxon>
        <taxon>Metazoa</taxon>
        <taxon>Chordata</taxon>
        <taxon>Craniata</taxon>
        <taxon>Vertebrata</taxon>
        <taxon>Euteleostomi</taxon>
        <taxon>Archelosauria</taxon>
        <taxon>Archosauria</taxon>
        <taxon>Dinosauria</taxon>
        <taxon>Saurischia</taxon>
        <taxon>Theropoda</taxon>
        <taxon>Coelurosauria</taxon>
        <taxon>Aves</taxon>
        <taxon>Neognathae</taxon>
        <taxon>Galloanserae</taxon>
        <taxon>Galliformes</taxon>
        <taxon>Odontophoridae</taxon>
        <taxon>Callipepla</taxon>
    </lineage>
</organism>
<dbReference type="OrthoDB" id="163438at2759"/>
<evidence type="ECO:0000256" key="1">
    <source>
        <dbReference type="ARBA" id="ARBA00022737"/>
    </source>
</evidence>
<keyword evidence="2" id="KW-0040">ANK repeat</keyword>